<sequence length="39" mass="4574">MYRGVYRGACFLSCWLLFKLLVKWCSTSQPLIIMSENKS</sequence>
<organism evidence="1 2">
    <name type="scientific">Fannyhessea vaginae PB189-T1-4</name>
    <dbReference type="NCBI Taxonomy" id="866774"/>
    <lineage>
        <taxon>Bacteria</taxon>
        <taxon>Bacillati</taxon>
        <taxon>Actinomycetota</taxon>
        <taxon>Coriobacteriia</taxon>
        <taxon>Coriobacteriales</taxon>
        <taxon>Atopobiaceae</taxon>
        <taxon>Fannyhessea</taxon>
    </lineage>
</organism>
<reference evidence="1 2" key="1">
    <citation type="submission" date="2010-08" db="EMBL/GenBank/DDBJ databases">
        <authorList>
            <person name="Durkin A.S."/>
            <person name="Madupu R."/>
            <person name="Torralba M."/>
            <person name="Gillis M."/>
            <person name="Methe B."/>
            <person name="Sutton G."/>
            <person name="Nelson K.E."/>
        </authorList>
    </citation>
    <scope>NUCLEOTIDE SEQUENCE [LARGE SCALE GENOMIC DNA]</scope>
    <source>
        <strain evidence="1 2">PB189-T1-4</strain>
    </source>
</reference>
<dbReference type="Proteomes" id="UP000004431">
    <property type="component" value="Unassembled WGS sequence"/>
</dbReference>
<evidence type="ECO:0000313" key="2">
    <source>
        <dbReference type="Proteomes" id="UP000004431"/>
    </source>
</evidence>
<evidence type="ECO:0000313" key="1">
    <source>
        <dbReference type="EMBL" id="EFL44079.1"/>
    </source>
</evidence>
<accession>A0ABP2J1V4</accession>
<comment type="caution">
    <text evidence="1">The sequence shown here is derived from an EMBL/GenBank/DDBJ whole genome shotgun (WGS) entry which is preliminary data.</text>
</comment>
<keyword evidence="2" id="KW-1185">Reference proteome</keyword>
<name>A0ABP2J1V4_9ACTN</name>
<proteinExistence type="predicted"/>
<dbReference type="EMBL" id="AEDQ01000019">
    <property type="protein sequence ID" value="EFL44079.1"/>
    <property type="molecule type" value="Genomic_DNA"/>
</dbReference>
<protein>
    <submittedName>
        <fullName evidence="1">Uncharacterized protein</fullName>
    </submittedName>
</protein>
<gene>
    <name evidence="1" type="ORF">HMPREF9248_1234</name>
</gene>